<name>A0ABX7RNM9_9ACTN</name>
<evidence type="ECO:0000313" key="3">
    <source>
        <dbReference type="Proteomes" id="UP000671836"/>
    </source>
</evidence>
<evidence type="ECO:0000256" key="1">
    <source>
        <dbReference type="SAM" id="MobiDB-lite"/>
    </source>
</evidence>
<feature type="region of interest" description="Disordered" evidence="1">
    <location>
        <begin position="26"/>
        <end position="65"/>
    </location>
</feature>
<proteinExistence type="predicted"/>
<reference evidence="2 3" key="1">
    <citation type="submission" date="2021-03" db="EMBL/GenBank/DDBJ databases">
        <title>Streptomyces strains.</title>
        <authorList>
            <person name="Lund M.B."/>
            <person name="Toerring T."/>
        </authorList>
    </citation>
    <scope>NUCLEOTIDE SEQUENCE [LARGE SCALE GENOMIC DNA]</scope>
    <source>
        <strain evidence="2 3">KCC S-1010</strain>
    </source>
</reference>
<sequence length="65" mass="6798">MRCTFPPGLDASESATAVVPVRLDNDVPAPSTLTGGSVSVSSIDDRNKTNNRKPFEIPVVTQPGS</sequence>
<dbReference type="EMBL" id="CP071595">
    <property type="protein sequence ID" value="QSY49572.1"/>
    <property type="molecule type" value="Genomic_DNA"/>
</dbReference>
<accession>A0ABX7RNM9</accession>
<dbReference type="Proteomes" id="UP000671836">
    <property type="component" value="Chromosome"/>
</dbReference>
<protein>
    <submittedName>
        <fullName evidence="2">Uncharacterized protein</fullName>
    </submittedName>
</protein>
<feature type="compositionally biased region" description="Low complexity" evidence="1">
    <location>
        <begin position="31"/>
        <end position="42"/>
    </location>
</feature>
<organism evidence="2 3">
    <name type="scientific">Streptomyces griseocarneus</name>
    <dbReference type="NCBI Taxonomy" id="51201"/>
    <lineage>
        <taxon>Bacteria</taxon>
        <taxon>Bacillati</taxon>
        <taxon>Actinomycetota</taxon>
        <taxon>Actinomycetes</taxon>
        <taxon>Kitasatosporales</taxon>
        <taxon>Streptomycetaceae</taxon>
        <taxon>Streptomyces</taxon>
    </lineage>
</organism>
<dbReference type="RefSeq" id="WP_207555280.1">
    <property type="nucleotide sequence ID" value="NZ_CP071595.1"/>
</dbReference>
<keyword evidence="3" id="KW-1185">Reference proteome</keyword>
<gene>
    <name evidence="2" type="ORF">J3S04_32635</name>
</gene>
<evidence type="ECO:0000313" key="2">
    <source>
        <dbReference type="EMBL" id="QSY49572.1"/>
    </source>
</evidence>